<evidence type="ECO:0000256" key="3">
    <source>
        <dbReference type="ARBA" id="ARBA00023014"/>
    </source>
</evidence>
<dbReference type="PRINTS" id="PR00415">
    <property type="entry name" value="ACONITASE"/>
</dbReference>
<dbReference type="InterPro" id="IPR036008">
    <property type="entry name" value="Aconitase_4Fe-4S_dom"/>
</dbReference>
<sequence length="288" mass="31392">MHPKTISEKILLAHLIDGKLEKGSEIGIKIDDTLTQDATGTIAYLQFESIGIDRVRTELAVSYVDHNTLQDDFKNPDDHRFLRSISERYGIYFSPPGNGICHQLHLERFAIPGKTLLGSDSHTPTGGGIGMLAIGAGGLDVACAMAGEPFYLKMPEIRKVNLSGNLMHFVSAKDVILEILRIMTVSGGFGKILEYIGDGIKNLDVPGRATITNMGTETGATTSIFPSDEITKNFMTMQNRLADWKNLNADDGAVYDERIDINLSEIEPMLALPHSPDNVKKSQGCSGN</sequence>
<keyword evidence="1" id="KW-0479">Metal-binding</keyword>
<dbReference type="EMBL" id="CCXY01000252">
    <property type="protein sequence ID" value="CEG13107.1"/>
    <property type="molecule type" value="Genomic_DNA"/>
</dbReference>
<accession>A0A098EAT6</accession>
<dbReference type="PANTHER" id="PTHR43160:SF3">
    <property type="entry name" value="ACONITATE HYDRATASE, MITOCHONDRIAL"/>
    <property type="match status" value="1"/>
</dbReference>
<keyword evidence="3" id="KW-0411">Iron-sulfur</keyword>
<dbReference type="PANTHER" id="PTHR43160">
    <property type="entry name" value="ACONITATE HYDRATASE B"/>
    <property type="match status" value="1"/>
</dbReference>
<dbReference type="SUPFAM" id="SSF53732">
    <property type="entry name" value="Aconitase iron-sulfur domain"/>
    <property type="match status" value="1"/>
</dbReference>
<proteinExistence type="predicted"/>
<evidence type="ECO:0000313" key="5">
    <source>
        <dbReference type="EMBL" id="CEG13107.1"/>
    </source>
</evidence>
<keyword evidence="2" id="KW-0408">Iron</keyword>
<evidence type="ECO:0000256" key="1">
    <source>
        <dbReference type="ARBA" id="ARBA00022723"/>
    </source>
</evidence>
<feature type="domain" description="Aconitase/3-isopropylmalate dehydratase large subunit alpha/beta/alpha" evidence="4">
    <location>
        <begin position="8"/>
        <end position="279"/>
    </location>
</feature>
<dbReference type="Pfam" id="PF00330">
    <property type="entry name" value="Aconitase"/>
    <property type="match status" value="1"/>
</dbReference>
<dbReference type="GO" id="GO:0051539">
    <property type="term" value="F:4 iron, 4 sulfur cluster binding"/>
    <property type="evidence" value="ECO:0007669"/>
    <property type="project" value="TreeGrafter"/>
</dbReference>
<dbReference type="GO" id="GO:0005829">
    <property type="term" value="C:cytosol"/>
    <property type="evidence" value="ECO:0007669"/>
    <property type="project" value="TreeGrafter"/>
</dbReference>
<name>A0A098EAT6_9ZZZZ</name>
<evidence type="ECO:0000256" key="2">
    <source>
        <dbReference type="ARBA" id="ARBA00023004"/>
    </source>
</evidence>
<evidence type="ECO:0000259" key="4">
    <source>
        <dbReference type="Pfam" id="PF00330"/>
    </source>
</evidence>
<gene>
    <name evidence="5" type="ORF">MSIBF_A3250004</name>
</gene>
<protein>
    <submittedName>
        <fullName evidence="5">Aconitate hydratase, mitochondrial</fullName>
        <ecNumber evidence="5">4.2.1.3</ecNumber>
    </submittedName>
</protein>
<dbReference type="InterPro" id="IPR050926">
    <property type="entry name" value="Aconitase/IPM_isomerase"/>
</dbReference>
<dbReference type="EC" id="4.2.1.3" evidence="5"/>
<dbReference type="GO" id="GO:0006099">
    <property type="term" value="P:tricarboxylic acid cycle"/>
    <property type="evidence" value="ECO:0007669"/>
    <property type="project" value="TreeGrafter"/>
</dbReference>
<reference evidence="5" key="1">
    <citation type="submission" date="2014-09" db="EMBL/GenBank/DDBJ databases">
        <authorList>
            <person name="Probst J Alexander"/>
        </authorList>
    </citation>
    <scope>NUCLEOTIDE SEQUENCE</scope>
</reference>
<keyword evidence="5" id="KW-0456">Lyase</keyword>
<dbReference type="Gene3D" id="3.30.499.10">
    <property type="entry name" value="Aconitase, domain 3"/>
    <property type="match status" value="1"/>
</dbReference>
<dbReference type="InterPro" id="IPR001030">
    <property type="entry name" value="Acoase/IPM_deHydtase_lsu_aba"/>
</dbReference>
<organism evidence="5">
    <name type="scientific">groundwater metagenome</name>
    <dbReference type="NCBI Taxonomy" id="717931"/>
    <lineage>
        <taxon>unclassified sequences</taxon>
        <taxon>metagenomes</taxon>
        <taxon>ecological metagenomes</taxon>
    </lineage>
</organism>
<dbReference type="GO" id="GO:0046872">
    <property type="term" value="F:metal ion binding"/>
    <property type="evidence" value="ECO:0007669"/>
    <property type="project" value="UniProtKB-KW"/>
</dbReference>
<dbReference type="GO" id="GO:0003994">
    <property type="term" value="F:aconitate hydratase activity"/>
    <property type="evidence" value="ECO:0007669"/>
    <property type="project" value="UniProtKB-EC"/>
</dbReference>
<dbReference type="AlphaFoldDB" id="A0A098EAT6"/>
<dbReference type="InterPro" id="IPR015931">
    <property type="entry name" value="Acnase/IPM_dHydase_lsu_aba_1/3"/>
</dbReference>